<proteinExistence type="predicted"/>
<name>A0AC35TJL8_9BILA</name>
<dbReference type="WBParaSite" id="RSKR_0000137000.1">
    <property type="protein sequence ID" value="RSKR_0000137000.1"/>
    <property type="gene ID" value="RSKR_0000137000"/>
</dbReference>
<evidence type="ECO:0000313" key="1">
    <source>
        <dbReference type="Proteomes" id="UP000095286"/>
    </source>
</evidence>
<organism evidence="1 2">
    <name type="scientific">Rhabditophanes sp. KR3021</name>
    <dbReference type="NCBI Taxonomy" id="114890"/>
    <lineage>
        <taxon>Eukaryota</taxon>
        <taxon>Metazoa</taxon>
        <taxon>Ecdysozoa</taxon>
        <taxon>Nematoda</taxon>
        <taxon>Chromadorea</taxon>
        <taxon>Rhabditida</taxon>
        <taxon>Tylenchina</taxon>
        <taxon>Panagrolaimomorpha</taxon>
        <taxon>Strongyloidoidea</taxon>
        <taxon>Alloionematidae</taxon>
        <taxon>Rhabditophanes</taxon>
    </lineage>
</organism>
<accession>A0AC35TJL8</accession>
<evidence type="ECO:0000313" key="2">
    <source>
        <dbReference type="WBParaSite" id="RSKR_0000137000.1"/>
    </source>
</evidence>
<protein>
    <submittedName>
        <fullName evidence="2">Ubiquitinyl hydrolase 1</fullName>
    </submittedName>
</protein>
<sequence>MDVANNSKSFQQDGQLCAQHALNMLLQGEYFSPASLAEIGQQLDALEQNQLQDHHEVSQNMDDTGYFSIQVIQMALSNVGEVHLVSINAPEMTEIKENPTMATGQMSIEGYDIFVVQGALPHCEADEFAKFCSFPVTAQDDIPSAVLPGDEVEGMEDNDLKKAIEASLIEDDHQDDALAAALAESRRFADQDDFALRQALAASVSEASMDEDDLLKQVLLESLMDQASSSKIKEPIADSMGSQSVNLVPTSGPLTQEQLRQRRVEAFDQRQKEKQDNLKKN</sequence>
<reference evidence="2" key="1">
    <citation type="submission" date="2016-11" db="UniProtKB">
        <authorList>
            <consortium name="WormBaseParasite"/>
        </authorList>
    </citation>
    <scope>IDENTIFICATION</scope>
    <source>
        <strain evidence="2">KR3021</strain>
    </source>
</reference>
<dbReference type="Proteomes" id="UP000095286">
    <property type="component" value="Unplaced"/>
</dbReference>